<keyword evidence="6" id="KW-0687">Ribonucleoprotein</keyword>
<name>A0A6J0C9T4_NEOLC</name>
<evidence type="ECO:0000256" key="3">
    <source>
        <dbReference type="ARBA" id="ARBA00022946"/>
    </source>
</evidence>
<evidence type="ECO:0000256" key="2">
    <source>
        <dbReference type="ARBA" id="ARBA00006598"/>
    </source>
</evidence>
<dbReference type="GO" id="GO:0003735">
    <property type="term" value="F:structural constituent of ribosome"/>
    <property type="evidence" value="ECO:0007669"/>
    <property type="project" value="InterPro"/>
</dbReference>
<dbReference type="FunCoup" id="A0A6J0C9T4">
    <property type="interactions" value="969"/>
</dbReference>
<dbReference type="GO" id="GO:1990904">
    <property type="term" value="C:ribonucleoprotein complex"/>
    <property type="evidence" value="ECO:0007669"/>
    <property type="project" value="UniProtKB-KW"/>
</dbReference>
<dbReference type="GO" id="GO:0006412">
    <property type="term" value="P:translation"/>
    <property type="evidence" value="ECO:0007669"/>
    <property type="project" value="InterPro"/>
</dbReference>
<gene>
    <name evidence="10" type="primary">LOC107226654</name>
</gene>
<dbReference type="PANTHER" id="PTHR15909">
    <property type="entry name" value="39S RIBOSOMAL PROTEIN L35, MITOCHONDRIAL"/>
    <property type="match status" value="1"/>
</dbReference>
<keyword evidence="3" id="KW-0809">Transit peptide</keyword>
<dbReference type="PANTHER" id="PTHR15909:SF0">
    <property type="entry name" value="LARGE RIBOSOMAL SUBUNIT PROTEIN BL35M"/>
    <property type="match status" value="1"/>
</dbReference>
<dbReference type="GO" id="GO:0005840">
    <property type="term" value="C:ribosome"/>
    <property type="evidence" value="ECO:0007669"/>
    <property type="project" value="UniProtKB-KW"/>
</dbReference>
<keyword evidence="9" id="KW-1185">Reference proteome</keyword>
<evidence type="ECO:0000256" key="6">
    <source>
        <dbReference type="ARBA" id="ARBA00023274"/>
    </source>
</evidence>
<dbReference type="InterPro" id="IPR019338">
    <property type="entry name" value="Ribosomal_bL35m"/>
</dbReference>
<sequence length="192" mass="22116">MLRIVGLAWRAAGTARAAGVSAGHSNLSKLIPTGFTTATTNCRCFSALSTYFRPLVDSARDSRVSIISEPLAGMLLPVPIQSTQVPVRTLTKFSLQKGKRKCVKAVIKRFYRLNWGCWIRTKTGRHKKLWKKSPANRRRLRQHVFVNATQSWLLDTMVTNFWRRPRFYVNDPYTPYHSREEFIFTRTKPSLK</sequence>
<evidence type="ECO:0000256" key="8">
    <source>
        <dbReference type="ARBA" id="ARBA00035418"/>
    </source>
</evidence>
<evidence type="ECO:0000313" key="9">
    <source>
        <dbReference type="Proteomes" id="UP000829291"/>
    </source>
</evidence>
<proteinExistence type="inferred from homology"/>
<evidence type="ECO:0000256" key="1">
    <source>
        <dbReference type="ARBA" id="ARBA00004173"/>
    </source>
</evidence>
<comment type="similarity">
    <text evidence="2">Belongs to the bacterial ribosomal protein bL35 family.</text>
</comment>
<evidence type="ECO:0000256" key="5">
    <source>
        <dbReference type="ARBA" id="ARBA00023128"/>
    </source>
</evidence>
<dbReference type="RefSeq" id="XP_015523024.1">
    <property type="nucleotide sequence ID" value="XM_015667538.2"/>
</dbReference>
<reference evidence="10" key="1">
    <citation type="submission" date="2025-08" db="UniProtKB">
        <authorList>
            <consortium name="RefSeq"/>
        </authorList>
    </citation>
    <scope>IDENTIFICATION</scope>
    <source>
        <tissue evidence="10">Thorax and Abdomen</tissue>
    </source>
</reference>
<accession>A0A6J0C9T4</accession>
<dbReference type="InterPro" id="IPR037229">
    <property type="entry name" value="Ribosomal_bL35_sf"/>
</dbReference>
<dbReference type="Gene3D" id="4.10.410.60">
    <property type="match status" value="1"/>
</dbReference>
<evidence type="ECO:0000256" key="7">
    <source>
        <dbReference type="ARBA" id="ARBA00035273"/>
    </source>
</evidence>
<evidence type="ECO:0000313" key="10">
    <source>
        <dbReference type="RefSeq" id="XP_015523024.1"/>
    </source>
</evidence>
<dbReference type="InterPro" id="IPR021137">
    <property type="entry name" value="Ribosomal_bL35-like"/>
</dbReference>
<keyword evidence="4 10" id="KW-0689">Ribosomal protein</keyword>
<dbReference type="InParanoid" id="A0A6J0C9T4"/>
<dbReference type="OrthoDB" id="5847109at2759"/>
<organism evidence="10">
    <name type="scientific">Neodiprion lecontei</name>
    <name type="common">Redheaded pine sawfly</name>
    <dbReference type="NCBI Taxonomy" id="441921"/>
    <lineage>
        <taxon>Eukaryota</taxon>
        <taxon>Metazoa</taxon>
        <taxon>Ecdysozoa</taxon>
        <taxon>Arthropoda</taxon>
        <taxon>Hexapoda</taxon>
        <taxon>Insecta</taxon>
        <taxon>Pterygota</taxon>
        <taxon>Neoptera</taxon>
        <taxon>Endopterygota</taxon>
        <taxon>Hymenoptera</taxon>
        <taxon>Tenthredinoidea</taxon>
        <taxon>Diprionidae</taxon>
        <taxon>Diprioninae</taxon>
        <taxon>Neodiprion</taxon>
    </lineage>
</organism>
<dbReference type="GO" id="GO:0005739">
    <property type="term" value="C:mitochondrion"/>
    <property type="evidence" value="ECO:0007669"/>
    <property type="project" value="UniProtKB-SubCell"/>
</dbReference>
<dbReference type="KEGG" id="nlo:107226654"/>
<dbReference type="Pfam" id="PF01632">
    <property type="entry name" value="Ribosomal_L35p"/>
    <property type="match status" value="1"/>
</dbReference>
<dbReference type="GeneID" id="107226654"/>
<dbReference type="AlphaFoldDB" id="A0A6J0C9T4"/>
<dbReference type="Proteomes" id="UP000829291">
    <property type="component" value="Chromosome 4"/>
</dbReference>
<protein>
    <recommendedName>
        <fullName evidence="7">Large ribosomal subunit protein bL35m</fullName>
    </recommendedName>
    <alternativeName>
        <fullName evidence="8">39S ribosomal protein L35, mitochondrial</fullName>
    </alternativeName>
</protein>
<dbReference type="SUPFAM" id="SSF143034">
    <property type="entry name" value="L35p-like"/>
    <property type="match status" value="1"/>
</dbReference>
<dbReference type="CTD" id="51318"/>
<evidence type="ECO:0000256" key="4">
    <source>
        <dbReference type="ARBA" id="ARBA00022980"/>
    </source>
</evidence>
<comment type="subcellular location">
    <subcellularLocation>
        <location evidence="1">Mitochondrion</location>
    </subcellularLocation>
</comment>
<keyword evidence="5" id="KW-0496">Mitochondrion</keyword>